<dbReference type="SUPFAM" id="SSF46785">
    <property type="entry name" value="Winged helix' DNA-binding domain"/>
    <property type="match status" value="1"/>
</dbReference>
<feature type="region of interest" description="Disordered" evidence="1">
    <location>
        <begin position="122"/>
        <end position="222"/>
    </location>
</feature>
<dbReference type="Proteomes" id="UP000016638">
    <property type="component" value="Unassembled WGS sequence"/>
</dbReference>
<name>U2TK11_9ACTN</name>
<protein>
    <submittedName>
        <fullName evidence="3">Transcriptional regulator, Crp/Fnr family</fullName>
    </submittedName>
</protein>
<dbReference type="STRING" id="1125712.HMPREF1316_0499"/>
<dbReference type="InterPro" id="IPR036388">
    <property type="entry name" value="WH-like_DNA-bd_sf"/>
</dbReference>
<reference evidence="3 4" key="1">
    <citation type="submission" date="2013-08" db="EMBL/GenBank/DDBJ databases">
        <authorList>
            <person name="Durkin A.S."/>
            <person name="Haft D.R."/>
            <person name="McCorrison J."/>
            <person name="Torralba M."/>
            <person name="Gillis M."/>
            <person name="Haft D.H."/>
            <person name="Methe B."/>
            <person name="Sutton G."/>
            <person name="Nelson K.E."/>
        </authorList>
    </citation>
    <scope>NUCLEOTIDE SEQUENCE [LARGE SCALE GENOMIC DNA]</scope>
    <source>
        <strain evidence="3 4">F0195</strain>
    </source>
</reference>
<feature type="compositionally biased region" description="Basic and acidic residues" evidence="1">
    <location>
        <begin position="162"/>
        <end position="175"/>
    </location>
</feature>
<keyword evidence="4" id="KW-1185">Reference proteome</keyword>
<dbReference type="Gene3D" id="1.10.10.10">
    <property type="entry name" value="Winged helix-like DNA-binding domain superfamily/Winged helix DNA-binding domain"/>
    <property type="match status" value="1"/>
</dbReference>
<accession>U2TK11</accession>
<dbReference type="Pfam" id="PF13545">
    <property type="entry name" value="HTH_Crp_2"/>
    <property type="match status" value="1"/>
</dbReference>
<dbReference type="GO" id="GO:0003677">
    <property type="term" value="F:DNA binding"/>
    <property type="evidence" value="ECO:0007669"/>
    <property type="project" value="InterPro"/>
</dbReference>
<dbReference type="GO" id="GO:0006355">
    <property type="term" value="P:regulation of DNA-templated transcription"/>
    <property type="evidence" value="ECO:0007669"/>
    <property type="project" value="InterPro"/>
</dbReference>
<evidence type="ECO:0000259" key="2">
    <source>
        <dbReference type="Pfam" id="PF13545"/>
    </source>
</evidence>
<feature type="compositionally biased region" description="Polar residues" evidence="1">
    <location>
        <begin position="197"/>
        <end position="206"/>
    </location>
</feature>
<feature type="domain" description="HTH crp-type" evidence="2">
    <location>
        <begin position="51"/>
        <end position="83"/>
    </location>
</feature>
<gene>
    <name evidence="3" type="ORF">HMPREF1316_0499</name>
</gene>
<dbReference type="EMBL" id="AWEZ01000062">
    <property type="protein sequence ID" value="ERL06785.1"/>
    <property type="molecule type" value="Genomic_DNA"/>
</dbReference>
<comment type="caution">
    <text evidence="3">The sequence shown here is derived from an EMBL/GenBank/DDBJ whole genome shotgun (WGS) entry which is preliminary data.</text>
</comment>
<dbReference type="InterPro" id="IPR036390">
    <property type="entry name" value="WH_DNA-bd_sf"/>
</dbReference>
<sequence>MDDGCTAVEDGLSVVVHEWMWSGDGLALAPGPELMVYALVYQVTAHGLGGLYASNSALAASLGLRRETVNRALRRLGDEGLVYVCGRAQGSHGGIPVKVWATCQPPVDRAVRGLRPRAAAQLGGAPEGVFDSGGRPGAAEGGVFDSGGAPNVTGSHIGPSQCDRESHSQCDRDANVTEGHIGKHPATTGETALFDNASPSPSPSVRNNKDKDGDAPRPLTGEEGRAFALLWSMNRRKPKPGFEASDRGEALDAWREALGRRLTPDVLLAAYRSYSGWLDDLRARTGRFPVKSLASWLHEGADNKFVAAACDDAADRRAREAVEVRRHGRPVVTLGRTAEGDWVWSAPGHAVSYVAQGGGRGMTREQAMESVRREAGTGVIFEDEEVEE</sequence>
<feature type="compositionally biased region" description="Basic and acidic residues" evidence="1">
    <location>
        <begin position="207"/>
        <end position="222"/>
    </location>
</feature>
<evidence type="ECO:0000256" key="1">
    <source>
        <dbReference type="SAM" id="MobiDB-lite"/>
    </source>
</evidence>
<dbReference type="InterPro" id="IPR012318">
    <property type="entry name" value="HTH_CRP"/>
</dbReference>
<evidence type="ECO:0000313" key="4">
    <source>
        <dbReference type="Proteomes" id="UP000016638"/>
    </source>
</evidence>
<organism evidence="3 4">
    <name type="scientific">Olsenella profusa F0195</name>
    <dbReference type="NCBI Taxonomy" id="1125712"/>
    <lineage>
        <taxon>Bacteria</taxon>
        <taxon>Bacillati</taxon>
        <taxon>Actinomycetota</taxon>
        <taxon>Coriobacteriia</taxon>
        <taxon>Coriobacteriales</taxon>
        <taxon>Atopobiaceae</taxon>
        <taxon>Olsenella</taxon>
    </lineage>
</organism>
<dbReference type="PATRIC" id="fig|1125712.3.peg.1923"/>
<proteinExistence type="predicted"/>
<evidence type="ECO:0000313" key="3">
    <source>
        <dbReference type="EMBL" id="ERL06785.1"/>
    </source>
</evidence>
<dbReference type="AlphaFoldDB" id="U2TK11"/>
<dbReference type="RefSeq" id="WP_021726853.1">
    <property type="nucleotide sequence ID" value="NZ_AWEZ01000062.1"/>
</dbReference>